<protein>
    <submittedName>
        <fullName evidence="2">Rhamnogalacturonate lyase C 5</fullName>
    </submittedName>
</protein>
<organism evidence="2 3">
    <name type="scientific">Phlyctema vagabunda</name>
    <dbReference type="NCBI Taxonomy" id="108571"/>
    <lineage>
        <taxon>Eukaryota</taxon>
        <taxon>Fungi</taxon>
        <taxon>Dikarya</taxon>
        <taxon>Ascomycota</taxon>
        <taxon>Pezizomycotina</taxon>
        <taxon>Leotiomycetes</taxon>
        <taxon>Helotiales</taxon>
        <taxon>Dermateaceae</taxon>
        <taxon>Phlyctema</taxon>
    </lineage>
</organism>
<evidence type="ECO:0000313" key="2">
    <source>
        <dbReference type="EMBL" id="KAL3420140.1"/>
    </source>
</evidence>
<reference evidence="2 3" key="1">
    <citation type="submission" date="2024-06" db="EMBL/GenBank/DDBJ databases">
        <title>Complete genome of Phlyctema vagabunda strain 19-DSS-EL-015.</title>
        <authorList>
            <person name="Fiorenzani C."/>
        </authorList>
    </citation>
    <scope>NUCLEOTIDE SEQUENCE [LARGE SCALE GENOMIC DNA]</scope>
    <source>
        <strain evidence="2 3">19-DSS-EL-015</strain>
    </source>
</reference>
<name>A0ABR4PA28_9HELO</name>
<sequence>MPAQRKSPWPWARRVKIWDPPTLLDRVLDSPLRMLVQVIYSFLLHLRGAPFKPARNKPKIRVVCISDTHTNTTSVPHGDLLIHAGDLTNAGTLAEIQAQIDWLDTMPHHHKVFIAGNHDSYFDAKSRKAEDKGSGKRLNFRSLHYLEKKAVTLKFKGGRKLNLYGAADIPECGGSDNAFQYARGLDPWKNRIPKETDVLITHTPPQYHLDLSLGCASLLEEIWRVRPRLHVFGHVHSGHGRESVFWDKGQLAYERLMDKQSSGVLKDFLPSRAWLDTLRVLWYGIKGILWQHLMVGPAGGNGGVLVNAALVYQSTTDLGNPVQVVEL</sequence>
<keyword evidence="2" id="KW-0456">Lyase</keyword>
<keyword evidence="3" id="KW-1185">Reference proteome</keyword>
<dbReference type="SUPFAM" id="SSF56300">
    <property type="entry name" value="Metallo-dependent phosphatases"/>
    <property type="match status" value="1"/>
</dbReference>
<comment type="caution">
    <text evidence="2">The sequence shown here is derived from an EMBL/GenBank/DDBJ whole genome shotgun (WGS) entry which is preliminary data.</text>
</comment>
<accession>A0ABR4PA28</accession>
<dbReference type="Proteomes" id="UP001629113">
    <property type="component" value="Unassembled WGS sequence"/>
</dbReference>
<proteinExistence type="predicted"/>
<dbReference type="GO" id="GO:0016829">
    <property type="term" value="F:lyase activity"/>
    <property type="evidence" value="ECO:0007669"/>
    <property type="project" value="UniProtKB-KW"/>
</dbReference>
<dbReference type="PANTHER" id="PTHR12905:SF18">
    <property type="entry name" value="ESTER HYDROLASE, PUTATIVE (AFU_ORTHOLOGUE AFUA_4G03130)-RELATED"/>
    <property type="match status" value="1"/>
</dbReference>
<dbReference type="CDD" id="cd07379">
    <property type="entry name" value="MPP_239FB"/>
    <property type="match status" value="1"/>
</dbReference>
<dbReference type="PANTHER" id="PTHR12905">
    <property type="entry name" value="METALLOPHOSPHOESTERASE"/>
    <property type="match status" value="1"/>
</dbReference>
<dbReference type="InterPro" id="IPR004843">
    <property type="entry name" value="Calcineurin-like_PHP"/>
</dbReference>
<dbReference type="Pfam" id="PF00149">
    <property type="entry name" value="Metallophos"/>
    <property type="match status" value="1"/>
</dbReference>
<evidence type="ECO:0000313" key="3">
    <source>
        <dbReference type="Proteomes" id="UP001629113"/>
    </source>
</evidence>
<dbReference type="EMBL" id="JBFCZG010000007">
    <property type="protein sequence ID" value="KAL3420140.1"/>
    <property type="molecule type" value="Genomic_DNA"/>
</dbReference>
<dbReference type="InterPro" id="IPR029052">
    <property type="entry name" value="Metallo-depent_PP-like"/>
</dbReference>
<dbReference type="InterPro" id="IPR051693">
    <property type="entry name" value="UPF0046_metallophosphoest"/>
</dbReference>
<dbReference type="Gene3D" id="3.60.21.10">
    <property type="match status" value="1"/>
</dbReference>
<gene>
    <name evidence="2" type="ORF">PVAG01_08639</name>
</gene>
<evidence type="ECO:0000259" key="1">
    <source>
        <dbReference type="Pfam" id="PF00149"/>
    </source>
</evidence>
<feature type="domain" description="Calcineurin-like phosphoesterase" evidence="1">
    <location>
        <begin position="61"/>
        <end position="237"/>
    </location>
</feature>